<evidence type="ECO:0000313" key="3">
    <source>
        <dbReference type="EMBL" id="HIZ42853.1"/>
    </source>
</evidence>
<dbReference type="EMBL" id="DXBP01000059">
    <property type="protein sequence ID" value="HIZ42853.1"/>
    <property type="molecule type" value="Genomic_DNA"/>
</dbReference>
<comment type="caution">
    <text evidence="3">The sequence shown here is derived from an EMBL/GenBank/DDBJ whole genome shotgun (WGS) entry which is preliminary data.</text>
</comment>
<reference evidence="3" key="2">
    <citation type="submission" date="2021-04" db="EMBL/GenBank/DDBJ databases">
        <authorList>
            <person name="Gilroy R."/>
        </authorList>
    </citation>
    <scope>NUCLEOTIDE SEQUENCE</scope>
    <source>
        <strain evidence="3">ChiSxjej1B13-11774</strain>
    </source>
</reference>
<name>A0A9D2ES09_9FIRM</name>
<gene>
    <name evidence="3" type="ORF">H9811_09870</name>
</gene>
<organism evidence="3 4">
    <name type="scientific">Candidatus Gemmiger excrementigallinarum</name>
    <dbReference type="NCBI Taxonomy" id="2838609"/>
    <lineage>
        <taxon>Bacteria</taxon>
        <taxon>Bacillati</taxon>
        <taxon>Bacillota</taxon>
        <taxon>Clostridia</taxon>
        <taxon>Eubacteriales</taxon>
        <taxon>Gemmiger</taxon>
    </lineage>
</organism>
<evidence type="ECO:0000313" key="4">
    <source>
        <dbReference type="Proteomes" id="UP000824048"/>
    </source>
</evidence>
<proteinExistence type="predicted"/>
<dbReference type="PROSITE" id="PS51257">
    <property type="entry name" value="PROKAR_LIPOPROTEIN"/>
    <property type="match status" value="1"/>
</dbReference>
<sequence>MKRIPDFCRSLALAGAAGMLLAVLAGCSTLPQSAGESVSSSTAESTASTQETAAAEEVASPEESLPDPDGAAVFTYEQCQAAALRAQEYWSADMITGPAIYRYAVAENVAASVVSYETCIYNERLLTLTSFGEEGERPLDRIYAGTDILVEVHFYVEYEPEINYQGPQYGDGLNAVYVLVPVDTTQPCEVISGWYSDQNGESMFRPEQTVVAEGLTLYQSRMLLHQCQAMAAAGVREFTSPADWTEEELYRYLYFRGQDFGFAEETWQNNRLAIDNGNLLLTIDFTAEDDWYGNQRFLSAEWPGFALENLEKYIAGLDRGAVPGYDGKNTVWQFQWEGDTLVASMSNESGYAVQEYRFQVYEGFAPWNGRAYCVGGQPLN</sequence>
<feature type="region of interest" description="Disordered" evidence="1">
    <location>
        <begin position="35"/>
        <end position="67"/>
    </location>
</feature>
<evidence type="ECO:0000256" key="1">
    <source>
        <dbReference type="SAM" id="MobiDB-lite"/>
    </source>
</evidence>
<feature type="compositionally biased region" description="Low complexity" evidence="1">
    <location>
        <begin position="35"/>
        <end position="63"/>
    </location>
</feature>
<reference evidence="3" key="1">
    <citation type="journal article" date="2021" name="PeerJ">
        <title>Extensive microbial diversity within the chicken gut microbiome revealed by metagenomics and culture.</title>
        <authorList>
            <person name="Gilroy R."/>
            <person name="Ravi A."/>
            <person name="Getino M."/>
            <person name="Pursley I."/>
            <person name="Horton D.L."/>
            <person name="Alikhan N.F."/>
            <person name="Baker D."/>
            <person name="Gharbi K."/>
            <person name="Hall N."/>
            <person name="Watson M."/>
            <person name="Adriaenssens E.M."/>
            <person name="Foster-Nyarko E."/>
            <person name="Jarju S."/>
            <person name="Secka A."/>
            <person name="Antonio M."/>
            <person name="Oren A."/>
            <person name="Chaudhuri R.R."/>
            <person name="La Ragione R."/>
            <person name="Hildebrand F."/>
            <person name="Pallen M.J."/>
        </authorList>
    </citation>
    <scope>NUCLEOTIDE SEQUENCE</scope>
    <source>
        <strain evidence="3">ChiSxjej1B13-11774</strain>
    </source>
</reference>
<accession>A0A9D2ES09</accession>
<feature type="signal peptide" evidence="2">
    <location>
        <begin position="1"/>
        <end position="25"/>
    </location>
</feature>
<feature type="chain" id="PRO_5039434911" evidence="2">
    <location>
        <begin position="26"/>
        <end position="380"/>
    </location>
</feature>
<dbReference type="Proteomes" id="UP000824048">
    <property type="component" value="Unassembled WGS sequence"/>
</dbReference>
<protein>
    <submittedName>
        <fullName evidence="3">Uncharacterized protein</fullName>
    </submittedName>
</protein>
<keyword evidence="2" id="KW-0732">Signal</keyword>
<evidence type="ECO:0000256" key="2">
    <source>
        <dbReference type="SAM" id="SignalP"/>
    </source>
</evidence>
<dbReference type="AlphaFoldDB" id="A0A9D2ES09"/>